<evidence type="ECO:0000256" key="1">
    <source>
        <dbReference type="SAM" id="MobiDB-lite"/>
    </source>
</evidence>
<dbReference type="InterPro" id="IPR035892">
    <property type="entry name" value="C2_domain_sf"/>
</dbReference>
<dbReference type="EMBL" id="BKCP01009626">
    <property type="protein sequence ID" value="GER51312.1"/>
    <property type="molecule type" value="Genomic_DNA"/>
</dbReference>
<protein>
    <submittedName>
        <fullName evidence="3">Calcium-dependent lipid-binding family protein</fullName>
    </submittedName>
</protein>
<dbReference type="Gene3D" id="2.60.40.150">
    <property type="entry name" value="C2 domain"/>
    <property type="match status" value="1"/>
</dbReference>
<dbReference type="InterPro" id="IPR044750">
    <property type="entry name" value="C2_SRC2/BAP"/>
</dbReference>
<feature type="compositionally biased region" description="Basic residues" evidence="1">
    <location>
        <begin position="314"/>
        <end position="324"/>
    </location>
</feature>
<dbReference type="Pfam" id="PF00168">
    <property type="entry name" value="C2"/>
    <property type="match status" value="1"/>
</dbReference>
<feature type="domain" description="C2" evidence="2">
    <location>
        <begin position="1"/>
        <end position="109"/>
    </location>
</feature>
<accession>A0A5A7R1U2</accession>
<evidence type="ECO:0000313" key="4">
    <source>
        <dbReference type="Proteomes" id="UP000325081"/>
    </source>
</evidence>
<dbReference type="SMART" id="SM00239">
    <property type="entry name" value="C2"/>
    <property type="match status" value="1"/>
</dbReference>
<sequence length="335" mass="36965">MYRVPYQLLELNIISAQDLTPLSKNLRTYAVTWINPTRKIKTRTDETGRANPTWNERLVFRVNNRTLNSETSSMIIEIYAQGWLRDTVVGSVTVLLSNLVPPSVRTSCRRFVALQIRRPSGRPQGILNMGVSLLDNTMRSMPLDYLLITTNNLDGKKKIGLHRSQTELTRKPGGEKKPRADLVCDGSLPYNQGTLPNALNGGSMVNGSVCNSDVGPSPSVVAAAVAWGLYPTHLGPPPKPGSSVLEDWAVEERSTEGGLKSEIERWKIEIPQAHDPRIDGGRRRGTAAGGRLCTCFGNAYGCELTIVCGANNNRRRKNRHRRQQHTSSKASVAQV</sequence>
<reference evidence="4" key="1">
    <citation type="journal article" date="2019" name="Curr. Biol.">
        <title>Genome Sequence of Striga asiatica Provides Insight into the Evolution of Plant Parasitism.</title>
        <authorList>
            <person name="Yoshida S."/>
            <person name="Kim S."/>
            <person name="Wafula E.K."/>
            <person name="Tanskanen J."/>
            <person name="Kim Y.M."/>
            <person name="Honaas L."/>
            <person name="Yang Z."/>
            <person name="Spallek T."/>
            <person name="Conn C.E."/>
            <person name="Ichihashi Y."/>
            <person name="Cheong K."/>
            <person name="Cui S."/>
            <person name="Der J.P."/>
            <person name="Gundlach H."/>
            <person name="Jiao Y."/>
            <person name="Hori C."/>
            <person name="Ishida J.K."/>
            <person name="Kasahara H."/>
            <person name="Kiba T."/>
            <person name="Kim M.S."/>
            <person name="Koo N."/>
            <person name="Laohavisit A."/>
            <person name="Lee Y.H."/>
            <person name="Lumba S."/>
            <person name="McCourt P."/>
            <person name="Mortimer J.C."/>
            <person name="Mutuku J.M."/>
            <person name="Nomura T."/>
            <person name="Sasaki-Sekimoto Y."/>
            <person name="Seto Y."/>
            <person name="Wang Y."/>
            <person name="Wakatake T."/>
            <person name="Sakakibara H."/>
            <person name="Demura T."/>
            <person name="Yamaguchi S."/>
            <person name="Yoneyama K."/>
            <person name="Manabe R.I."/>
            <person name="Nelson D.C."/>
            <person name="Schulman A.H."/>
            <person name="Timko M.P."/>
            <person name="dePamphilis C.W."/>
            <person name="Choi D."/>
            <person name="Shirasu K."/>
        </authorList>
    </citation>
    <scope>NUCLEOTIDE SEQUENCE [LARGE SCALE GENOMIC DNA]</scope>
    <source>
        <strain evidence="4">cv. UVA1</strain>
    </source>
</reference>
<dbReference type="Proteomes" id="UP000325081">
    <property type="component" value="Unassembled WGS sequence"/>
</dbReference>
<gene>
    <name evidence="3" type="ORF">STAS_28684</name>
</gene>
<proteinExistence type="predicted"/>
<comment type="caution">
    <text evidence="3">The sequence shown here is derived from an EMBL/GenBank/DDBJ whole genome shotgun (WGS) entry which is preliminary data.</text>
</comment>
<organism evidence="3 4">
    <name type="scientific">Striga asiatica</name>
    <name type="common">Asiatic witchweed</name>
    <name type="synonym">Buchnera asiatica</name>
    <dbReference type="NCBI Taxonomy" id="4170"/>
    <lineage>
        <taxon>Eukaryota</taxon>
        <taxon>Viridiplantae</taxon>
        <taxon>Streptophyta</taxon>
        <taxon>Embryophyta</taxon>
        <taxon>Tracheophyta</taxon>
        <taxon>Spermatophyta</taxon>
        <taxon>Magnoliopsida</taxon>
        <taxon>eudicotyledons</taxon>
        <taxon>Gunneridae</taxon>
        <taxon>Pentapetalae</taxon>
        <taxon>asterids</taxon>
        <taxon>lamiids</taxon>
        <taxon>Lamiales</taxon>
        <taxon>Orobanchaceae</taxon>
        <taxon>Buchnereae</taxon>
        <taxon>Striga</taxon>
    </lineage>
</organism>
<feature type="compositionally biased region" description="Polar residues" evidence="1">
    <location>
        <begin position="325"/>
        <end position="335"/>
    </location>
</feature>
<dbReference type="PANTHER" id="PTHR32246:SF103">
    <property type="entry name" value="CALCIUM-DEPENDENT LIPID-BINDING (CALB DOMAIN) FAMILY PROTEIN"/>
    <property type="match status" value="1"/>
</dbReference>
<dbReference type="GO" id="GO:0006952">
    <property type="term" value="P:defense response"/>
    <property type="evidence" value="ECO:0007669"/>
    <property type="project" value="InterPro"/>
</dbReference>
<keyword evidence="4" id="KW-1185">Reference proteome</keyword>
<dbReference type="InterPro" id="IPR000008">
    <property type="entry name" value="C2_dom"/>
</dbReference>
<evidence type="ECO:0000313" key="3">
    <source>
        <dbReference type="EMBL" id="GER51312.1"/>
    </source>
</evidence>
<feature type="region of interest" description="Disordered" evidence="1">
    <location>
        <begin position="314"/>
        <end position="335"/>
    </location>
</feature>
<evidence type="ECO:0000259" key="2">
    <source>
        <dbReference type="PROSITE" id="PS50004"/>
    </source>
</evidence>
<dbReference type="PROSITE" id="PS50004">
    <property type="entry name" value="C2"/>
    <property type="match status" value="1"/>
</dbReference>
<dbReference type="PANTHER" id="PTHR32246">
    <property type="entry name" value="INGRESSION PROTEIN FIC1"/>
    <property type="match status" value="1"/>
</dbReference>
<name>A0A5A7R1U2_STRAF</name>
<dbReference type="AlphaFoldDB" id="A0A5A7R1U2"/>
<dbReference type="CDD" id="cd04051">
    <property type="entry name" value="C2_SRC2_like"/>
    <property type="match status" value="1"/>
</dbReference>
<dbReference type="SUPFAM" id="SSF49562">
    <property type="entry name" value="C2 domain (Calcium/lipid-binding domain, CaLB)"/>
    <property type="match status" value="1"/>
</dbReference>
<dbReference type="OrthoDB" id="1909968at2759"/>